<dbReference type="PANTHER" id="PTHR31508">
    <property type="entry name" value="PROTEIN PITCHFORK"/>
    <property type="match status" value="1"/>
</dbReference>
<organism evidence="1 2">
    <name type="scientific">Pseudocohnilembus persalinus</name>
    <name type="common">Ciliate</name>
    <dbReference type="NCBI Taxonomy" id="266149"/>
    <lineage>
        <taxon>Eukaryota</taxon>
        <taxon>Sar</taxon>
        <taxon>Alveolata</taxon>
        <taxon>Ciliophora</taxon>
        <taxon>Intramacronucleata</taxon>
        <taxon>Oligohymenophorea</taxon>
        <taxon>Scuticociliatia</taxon>
        <taxon>Philasterida</taxon>
        <taxon>Pseudocohnilembidae</taxon>
        <taxon>Pseudocohnilembus</taxon>
    </lineage>
</organism>
<dbReference type="Pfam" id="PF07004">
    <property type="entry name" value="SHIPPO-rpt"/>
    <property type="match status" value="2"/>
</dbReference>
<dbReference type="PANTHER" id="PTHR31508:SF2">
    <property type="entry name" value="PROTEIN PITCHFORK"/>
    <property type="match status" value="1"/>
</dbReference>
<dbReference type="InterPro" id="IPR033602">
    <property type="entry name" value="CIMAP3"/>
</dbReference>
<name>A0A0V0QEU1_PSEPJ</name>
<evidence type="ECO:0000313" key="2">
    <source>
        <dbReference type="Proteomes" id="UP000054937"/>
    </source>
</evidence>
<dbReference type="GO" id="GO:0008092">
    <property type="term" value="F:cytoskeletal protein binding"/>
    <property type="evidence" value="ECO:0007669"/>
    <property type="project" value="TreeGrafter"/>
</dbReference>
<dbReference type="OMA" id="NHYDINT"/>
<comment type="caution">
    <text evidence="1">The sequence shown here is derived from an EMBL/GenBank/DDBJ whole genome shotgun (WGS) entry which is preliminary data.</text>
</comment>
<evidence type="ECO:0000313" key="1">
    <source>
        <dbReference type="EMBL" id="KRX00700.1"/>
    </source>
</evidence>
<protein>
    <submittedName>
        <fullName evidence="1">Uncharacterized protein</fullName>
    </submittedName>
</protein>
<dbReference type="EMBL" id="LDAU01000183">
    <property type="protein sequence ID" value="KRX00700.1"/>
    <property type="molecule type" value="Genomic_DNA"/>
</dbReference>
<sequence length="617" mass="73407">MQQEIVQEQTKIQNKKVVDLNNQYINEKDIKQLHEQKDYIQKQFAPFLSTSPRNIKQINKIPGPGSYNIGIPMIQSKMQINKEKTNVLYTKNQNPGSVFQSKSPRFKQKIVEQTPGVGEYQIQNDIKKNSHSQLINNNTQIKFMPRSQQIVQQLINQQPKISSIPEKNQQNDLSIKKKLINRYDIIDNYSDKIHEKQFSTLKRKCNSAWSKNNENRFGPNFNNKTNISPGHYELEPLKHKDLKRPNANFLSKTSKSFWDKLYFNSLKKRNFEEENKNEYVRYEFFGSSTDRIPQNKLENYVGPTTYKIQTENFRPRARSNQSPFNTKSDRNNLNQNKNQMINPAPGEYQDTQNMFYKLQKKIQNQKTGKFGSNEARFKVKQKDNIFQPGPGRYNIQQSSDKKFQIEQYNFKSQTCREAFKFSDFQKPDLYKYELNHYDINTKIQKKIAYQEKLKKINVIIPAFQTEESRFPHYDNNQIRENDTQQNFNEKNSQNTYQYSQIQFYDQNIQKGESNSKDIKECKFQNNDQIQMENNNQNYLEFYSQNHTKLLPLKQYQRLYPHNQPINKPFISSSQKMDAIYNKQSYNVSPGQYESKPVHWVKPTFNVSQIKIENQEQY</sequence>
<dbReference type="GO" id="GO:0031344">
    <property type="term" value="P:regulation of cell projection organization"/>
    <property type="evidence" value="ECO:0007669"/>
    <property type="project" value="TreeGrafter"/>
</dbReference>
<proteinExistence type="predicted"/>
<dbReference type="InParanoid" id="A0A0V0QEU1"/>
<dbReference type="AlphaFoldDB" id="A0A0V0QEU1"/>
<gene>
    <name evidence="1" type="ORF">PPERSA_00927</name>
</gene>
<reference evidence="1 2" key="1">
    <citation type="journal article" date="2015" name="Sci. Rep.">
        <title>Genome of the facultative scuticociliatosis pathogen Pseudocohnilembus persalinus provides insight into its virulence through horizontal gene transfer.</title>
        <authorList>
            <person name="Xiong J."/>
            <person name="Wang G."/>
            <person name="Cheng J."/>
            <person name="Tian M."/>
            <person name="Pan X."/>
            <person name="Warren A."/>
            <person name="Jiang C."/>
            <person name="Yuan D."/>
            <person name="Miao W."/>
        </authorList>
    </citation>
    <scope>NUCLEOTIDE SEQUENCE [LARGE SCALE GENOMIC DNA]</scope>
    <source>
        <strain evidence="1">36N120E</strain>
    </source>
</reference>
<keyword evidence="2" id="KW-1185">Reference proteome</keyword>
<dbReference type="Proteomes" id="UP000054937">
    <property type="component" value="Unassembled WGS sequence"/>
</dbReference>
<accession>A0A0V0QEU1</accession>
<dbReference type="InterPro" id="IPR010736">
    <property type="entry name" value="SHIPPO-rpt"/>
</dbReference>